<organism evidence="1 2">
    <name type="scientific">Rahnella woolbedingensis</name>
    <dbReference type="NCBI Taxonomy" id="1510574"/>
    <lineage>
        <taxon>Bacteria</taxon>
        <taxon>Pseudomonadati</taxon>
        <taxon>Pseudomonadota</taxon>
        <taxon>Gammaproteobacteria</taxon>
        <taxon>Enterobacterales</taxon>
        <taxon>Yersiniaceae</taxon>
        <taxon>Rahnella</taxon>
    </lineage>
</organism>
<keyword evidence="2" id="KW-1185">Reference proteome</keyword>
<comment type="caution">
    <text evidence="1">The sequence shown here is derived from an EMBL/GenBank/DDBJ whole genome shotgun (WGS) entry which is preliminary data.</text>
</comment>
<gene>
    <name evidence="1" type="ORF">D6C13_07435</name>
</gene>
<dbReference type="AlphaFoldDB" id="A0A419NBE4"/>
<reference evidence="1 2" key="1">
    <citation type="submission" date="2018-09" db="EMBL/GenBank/DDBJ databases">
        <authorList>
            <person name="Le Fleche-Mateos A."/>
        </authorList>
    </citation>
    <scope>NUCLEOTIDE SEQUENCE [LARGE SCALE GENOMIC DNA]</scope>
    <source>
        <strain evidence="1 2">DSM 27399</strain>
    </source>
</reference>
<name>A0A419NBE4_9GAMM</name>
<dbReference type="RefSeq" id="WP_120132158.1">
    <property type="nucleotide sequence ID" value="NZ_RAHH01000007.1"/>
</dbReference>
<dbReference type="EMBL" id="RAHH01000007">
    <property type="protein sequence ID" value="RJT45403.1"/>
    <property type="molecule type" value="Genomic_DNA"/>
</dbReference>
<proteinExistence type="predicted"/>
<sequence>MTKRVPVPLKNQEEASIWEINNLPALEYCDLHRAAKLLDCKVDDLLHWAEIGAIELCLKFNAFRASIKSFELNTKYRNNPKSWIKEKIDSGVLNKYITNDYKQLSLLQFILGPIKIGNDGNIDQEYCIESSFPSPICHIFGLWGLISNPHDNLFSVLQSSKKAQVTALNLQLKAADEELTVDSIRVQPVWSELYDGFTELGNPIGPAPIIFIITPSDLFITRKHIEQIGRYRGKLIPSYINGGVYRPESEDSIKEHGNVEASAAKREAVYQAAIYWLKHDPSACKGKRGDLTIEAWAEKIISEKNNPKAKIELGIDKVKQCLRVAISGKN</sequence>
<dbReference type="OrthoDB" id="6580368at2"/>
<accession>A0A419NBE4</accession>
<dbReference type="Proteomes" id="UP000284908">
    <property type="component" value="Unassembled WGS sequence"/>
</dbReference>
<evidence type="ECO:0000313" key="1">
    <source>
        <dbReference type="EMBL" id="RJT45403.1"/>
    </source>
</evidence>
<evidence type="ECO:0000313" key="2">
    <source>
        <dbReference type="Proteomes" id="UP000284908"/>
    </source>
</evidence>
<protein>
    <submittedName>
        <fullName evidence="1">Uncharacterized protein</fullName>
    </submittedName>
</protein>